<feature type="region of interest" description="Disordered" evidence="1">
    <location>
        <begin position="240"/>
        <end position="267"/>
    </location>
</feature>
<evidence type="ECO:0000313" key="3">
    <source>
        <dbReference type="Proteomes" id="UP001139451"/>
    </source>
</evidence>
<organism evidence="2 3">
    <name type="scientific">Sphingomonas tagetis</name>
    <dbReference type="NCBI Taxonomy" id="2949092"/>
    <lineage>
        <taxon>Bacteria</taxon>
        <taxon>Pseudomonadati</taxon>
        <taxon>Pseudomonadota</taxon>
        <taxon>Alphaproteobacteria</taxon>
        <taxon>Sphingomonadales</taxon>
        <taxon>Sphingomonadaceae</taxon>
        <taxon>Sphingomonas</taxon>
    </lineage>
</organism>
<dbReference type="AlphaFoldDB" id="A0A9X2KN04"/>
<keyword evidence="3" id="KW-1185">Reference proteome</keyword>
<protein>
    <submittedName>
        <fullName evidence="2">Uncharacterized protein</fullName>
    </submittedName>
</protein>
<gene>
    <name evidence="2" type="ORF">M9978_16575</name>
</gene>
<proteinExistence type="predicted"/>
<dbReference type="Proteomes" id="UP001139451">
    <property type="component" value="Unassembled WGS sequence"/>
</dbReference>
<reference evidence="2" key="1">
    <citation type="submission" date="2022-05" db="EMBL/GenBank/DDBJ databases">
        <title>Sphingomonas sp. strain MG17 Genome sequencing and assembly.</title>
        <authorList>
            <person name="Kim I."/>
        </authorList>
    </citation>
    <scope>NUCLEOTIDE SEQUENCE</scope>
    <source>
        <strain evidence="2">MG17</strain>
    </source>
</reference>
<accession>A0A9X2KN04</accession>
<comment type="caution">
    <text evidence="2">The sequence shown here is derived from an EMBL/GenBank/DDBJ whole genome shotgun (WGS) entry which is preliminary data.</text>
</comment>
<dbReference type="RefSeq" id="WP_254295139.1">
    <property type="nucleotide sequence ID" value="NZ_JAMLDX010000014.1"/>
</dbReference>
<dbReference type="EMBL" id="JAMLDX010000014">
    <property type="protein sequence ID" value="MCP3732041.1"/>
    <property type="molecule type" value="Genomic_DNA"/>
</dbReference>
<sequence length="267" mass="28132">MIADLFSAGFAWDDVAPVATPVATRPCEYAGTRPAAASQSGATGNATASAQAFSGDFGWNDDDVANVANVAEPDGQARAVAVSQPSHATDDATQEIAVFCASESEFLGSVAPVASVANWSSAIEAIRGTTAPDGIRASDWRRLIADARALVTNWGEDLVKAGWSTVDVFGVELDQRARRLDRVGLCRFLKGASVEAIDADTALIRVTAADTHTFDRRLLAAGGVPFWVWAGGRLDGLPARQPGEGYGERANALPHPPRSRQQAEEIR</sequence>
<evidence type="ECO:0000313" key="2">
    <source>
        <dbReference type="EMBL" id="MCP3732041.1"/>
    </source>
</evidence>
<name>A0A9X2KN04_9SPHN</name>
<evidence type="ECO:0000256" key="1">
    <source>
        <dbReference type="SAM" id="MobiDB-lite"/>
    </source>
</evidence>